<proteinExistence type="predicted"/>
<accession>A0A835QJ73</accession>
<dbReference type="EMBL" id="JADCNM010000007">
    <property type="protein sequence ID" value="KAG0474305.1"/>
    <property type="molecule type" value="Genomic_DNA"/>
</dbReference>
<protein>
    <submittedName>
        <fullName evidence="1">Uncharacterized protein</fullName>
    </submittedName>
</protein>
<gene>
    <name evidence="1" type="ORF">HPP92_013991</name>
</gene>
<sequence length="88" mass="9942">SNRGRFSSSPSAPWLMPTDVDGFSCFHHYLRRPPLIARRILVELPTTSNFVKRMQESLAAGRLYDCPFIVHVGLLGKRVKTPNTPANF</sequence>
<feature type="non-terminal residue" evidence="1">
    <location>
        <position position="1"/>
    </location>
</feature>
<dbReference type="Proteomes" id="UP000639772">
    <property type="component" value="Chromosome 7"/>
</dbReference>
<name>A0A835QJ73_VANPL</name>
<reference evidence="1 2" key="1">
    <citation type="journal article" date="2020" name="Nat. Food">
        <title>A phased Vanilla planifolia genome enables genetic improvement of flavour and production.</title>
        <authorList>
            <person name="Hasing T."/>
            <person name="Tang H."/>
            <person name="Brym M."/>
            <person name="Khazi F."/>
            <person name="Huang T."/>
            <person name="Chambers A.H."/>
        </authorList>
    </citation>
    <scope>NUCLEOTIDE SEQUENCE [LARGE SCALE GENOMIC DNA]</scope>
    <source>
        <tissue evidence="1">Leaf</tissue>
    </source>
</reference>
<evidence type="ECO:0000313" key="2">
    <source>
        <dbReference type="Proteomes" id="UP000639772"/>
    </source>
</evidence>
<dbReference type="AlphaFoldDB" id="A0A835QJ73"/>
<evidence type="ECO:0000313" key="1">
    <source>
        <dbReference type="EMBL" id="KAG0474305.1"/>
    </source>
</evidence>
<organism evidence="1 2">
    <name type="scientific">Vanilla planifolia</name>
    <name type="common">Vanilla</name>
    <dbReference type="NCBI Taxonomy" id="51239"/>
    <lineage>
        <taxon>Eukaryota</taxon>
        <taxon>Viridiplantae</taxon>
        <taxon>Streptophyta</taxon>
        <taxon>Embryophyta</taxon>
        <taxon>Tracheophyta</taxon>
        <taxon>Spermatophyta</taxon>
        <taxon>Magnoliopsida</taxon>
        <taxon>Liliopsida</taxon>
        <taxon>Asparagales</taxon>
        <taxon>Orchidaceae</taxon>
        <taxon>Vanilloideae</taxon>
        <taxon>Vanilleae</taxon>
        <taxon>Vanilla</taxon>
    </lineage>
</organism>
<comment type="caution">
    <text evidence="1">The sequence shown here is derived from an EMBL/GenBank/DDBJ whole genome shotgun (WGS) entry which is preliminary data.</text>
</comment>